<evidence type="ECO:0000313" key="1">
    <source>
        <dbReference type="EMBL" id="RBP35699.1"/>
    </source>
</evidence>
<dbReference type="RefSeq" id="WP_113962244.1">
    <property type="nucleotide sequence ID" value="NZ_QNRR01000020.1"/>
</dbReference>
<reference evidence="1 2" key="1">
    <citation type="submission" date="2018-06" db="EMBL/GenBank/DDBJ databases">
        <title>Genomic Encyclopedia of Type Strains, Phase IV (KMG-IV): sequencing the most valuable type-strain genomes for metagenomic binning, comparative biology and taxonomic classification.</title>
        <authorList>
            <person name="Goeker M."/>
        </authorList>
    </citation>
    <scope>NUCLEOTIDE SEQUENCE [LARGE SCALE GENOMIC DNA]</scope>
    <source>
        <strain evidence="1 2">DSM 25532</strain>
    </source>
</reference>
<dbReference type="AlphaFoldDB" id="A0A366H4C8"/>
<accession>A0A366H4C8</accession>
<name>A0A366H4C8_9BACT</name>
<dbReference type="Proteomes" id="UP000253426">
    <property type="component" value="Unassembled WGS sequence"/>
</dbReference>
<sequence length="157" mass="17561">MWFDIPPEHRDKPEAIELLRLDAEFSRVLAESANAVAARLWESDPAAFDDLTRKERGLLQALKTAVAAYDQATGEPGPANLAREVVYAIHQQFEPESRDRVMAKLSETAGYLRRLNADESRVLRCILHLAQGDMARLEHHSALALVDWRDVIMSAGG</sequence>
<dbReference type="EMBL" id="QNRR01000020">
    <property type="protein sequence ID" value="RBP35699.1"/>
    <property type="molecule type" value="Genomic_DNA"/>
</dbReference>
<organism evidence="1 2">
    <name type="scientific">Roseimicrobium gellanilyticum</name>
    <dbReference type="NCBI Taxonomy" id="748857"/>
    <lineage>
        <taxon>Bacteria</taxon>
        <taxon>Pseudomonadati</taxon>
        <taxon>Verrucomicrobiota</taxon>
        <taxon>Verrucomicrobiia</taxon>
        <taxon>Verrucomicrobiales</taxon>
        <taxon>Verrucomicrobiaceae</taxon>
        <taxon>Roseimicrobium</taxon>
    </lineage>
</organism>
<proteinExistence type="predicted"/>
<dbReference type="OrthoDB" id="1452927at2"/>
<comment type="caution">
    <text evidence="1">The sequence shown here is derived from an EMBL/GenBank/DDBJ whole genome shotgun (WGS) entry which is preliminary data.</text>
</comment>
<keyword evidence="2" id="KW-1185">Reference proteome</keyword>
<protein>
    <submittedName>
        <fullName evidence="1">Uncharacterized protein</fullName>
    </submittedName>
</protein>
<evidence type="ECO:0000313" key="2">
    <source>
        <dbReference type="Proteomes" id="UP000253426"/>
    </source>
</evidence>
<gene>
    <name evidence="1" type="ORF">DES53_12068</name>
</gene>